<proteinExistence type="inferred from homology"/>
<dbReference type="AlphaFoldDB" id="A0A6A6J9U5"/>
<dbReference type="GO" id="GO:0016705">
    <property type="term" value="F:oxidoreductase activity, acting on paired donors, with incorporation or reduction of molecular oxygen"/>
    <property type="evidence" value="ECO:0007669"/>
    <property type="project" value="InterPro"/>
</dbReference>
<keyword evidence="9" id="KW-0472">Membrane</keyword>
<evidence type="ECO:0000256" key="3">
    <source>
        <dbReference type="ARBA" id="ARBA00010617"/>
    </source>
</evidence>
<comment type="similarity">
    <text evidence="3 8">Belongs to the cytochrome P450 family.</text>
</comment>
<evidence type="ECO:0000313" key="10">
    <source>
        <dbReference type="EMBL" id="KAF2272943.1"/>
    </source>
</evidence>
<comment type="cofactor">
    <cofactor evidence="1 7">
        <name>heme</name>
        <dbReference type="ChEBI" id="CHEBI:30413"/>
    </cofactor>
</comment>
<keyword evidence="8" id="KW-0503">Monooxygenase</keyword>
<evidence type="ECO:0000256" key="9">
    <source>
        <dbReference type="SAM" id="Phobius"/>
    </source>
</evidence>
<evidence type="ECO:0000256" key="4">
    <source>
        <dbReference type="ARBA" id="ARBA00022723"/>
    </source>
</evidence>
<evidence type="ECO:0000313" key="11">
    <source>
        <dbReference type="Proteomes" id="UP000800097"/>
    </source>
</evidence>
<keyword evidence="5 8" id="KW-0560">Oxidoreductase</keyword>
<evidence type="ECO:0000256" key="2">
    <source>
        <dbReference type="ARBA" id="ARBA00004685"/>
    </source>
</evidence>
<evidence type="ECO:0000256" key="1">
    <source>
        <dbReference type="ARBA" id="ARBA00001971"/>
    </source>
</evidence>
<dbReference type="InterPro" id="IPR036396">
    <property type="entry name" value="Cyt_P450_sf"/>
</dbReference>
<dbReference type="Gene3D" id="1.10.630.10">
    <property type="entry name" value="Cytochrome P450"/>
    <property type="match status" value="1"/>
</dbReference>
<dbReference type="CDD" id="cd11041">
    <property type="entry name" value="CYP503A1-like"/>
    <property type="match status" value="1"/>
</dbReference>
<keyword evidence="9" id="KW-1133">Transmembrane helix</keyword>
<dbReference type="EMBL" id="ML986515">
    <property type="protein sequence ID" value="KAF2272943.1"/>
    <property type="molecule type" value="Genomic_DNA"/>
</dbReference>
<feature type="binding site" description="axial binding residue" evidence="7">
    <location>
        <position position="452"/>
    </location>
    <ligand>
        <name>heme</name>
        <dbReference type="ChEBI" id="CHEBI:30413"/>
    </ligand>
    <ligandPart>
        <name>Fe</name>
        <dbReference type="ChEBI" id="CHEBI:18248"/>
    </ligandPart>
</feature>
<dbReference type="OrthoDB" id="1844152at2759"/>
<dbReference type="InterPro" id="IPR002403">
    <property type="entry name" value="Cyt_P450_E_grp-IV"/>
</dbReference>
<keyword evidence="11" id="KW-1185">Reference proteome</keyword>
<keyword evidence="4 7" id="KW-0479">Metal-binding</keyword>
<reference evidence="10" key="1">
    <citation type="journal article" date="2020" name="Stud. Mycol.">
        <title>101 Dothideomycetes genomes: a test case for predicting lifestyles and emergence of pathogens.</title>
        <authorList>
            <person name="Haridas S."/>
            <person name="Albert R."/>
            <person name="Binder M."/>
            <person name="Bloem J."/>
            <person name="Labutti K."/>
            <person name="Salamov A."/>
            <person name="Andreopoulos B."/>
            <person name="Baker S."/>
            <person name="Barry K."/>
            <person name="Bills G."/>
            <person name="Bluhm B."/>
            <person name="Cannon C."/>
            <person name="Castanera R."/>
            <person name="Culley D."/>
            <person name="Daum C."/>
            <person name="Ezra D."/>
            <person name="Gonzalez J."/>
            <person name="Henrissat B."/>
            <person name="Kuo A."/>
            <person name="Liang C."/>
            <person name="Lipzen A."/>
            <person name="Lutzoni F."/>
            <person name="Magnuson J."/>
            <person name="Mondo S."/>
            <person name="Nolan M."/>
            <person name="Ohm R."/>
            <person name="Pangilinan J."/>
            <person name="Park H.-J."/>
            <person name="Ramirez L."/>
            <person name="Alfaro M."/>
            <person name="Sun H."/>
            <person name="Tritt A."/>
            <person name="Yoshinaga Y."/>
            <person name="Zwiers L.-H."/>
            <person name="Turgeon B."/>
            <person name="Goodwin S."/>
            <person name="Spatafora J."/>
            <person name="Crous P."/>
            <person name="Grigoriev I."/>
        </authorList>
    </citation>
    <scope>NUCLEOTIDE SEQUENCE</scope>
    <source>
        <strain evidence="10">CBS 379.55</strain>
    </source>
</reference>
<dbReference type="PROSITE" id="PS00086">
    <property type="entry name" value="CYTOCHROME_P450"/>
    <property type="match status" value="1"/>
</dbReference>
<accession>A0A6A6J9U5</accession>
<dbReference type="Proteomes" id="UP000800097">
    <property type="component" value="Unassembled WGS sequence"/>
</dbReference>
<evidence type="ECO:0000256" key="5">
    <source>
        <dbReference type="ARBA" id="ARBA00023002"/>
    </source>
</evidence>
<dbReference type="GO" id="GO:0020037">
    <property type="term" value="F:heme binding"/>
    <property type="evidence" value="ECO:0007669"/>
    <property type="project" value="InterPro"/>
</dbReference>
<keyword evidence="9" id="KW-0812">Transmembrane</keyword>
<dbReference type="GeneID" id="54546809"/>
<name>A0A6A6J9U5_WESOR</name>
<dbReference type="GO" id="GO:0005506">
    <property type="term" value="F:iron ion binding"/>
    <property type="evidence" value="ECO:0007669"/>
    <property type="project" value="InterPro"/>
</dbReference>
<dbReference type="InterPro" id="IPR001128">
    <property type="entry name" value="Cyt_P450"/>
</dbReference>
<dbReference type="PRINTS" id="PR00465">
    <property type="entry name" value="EP450IV"/>
</dbReference>
<dbReference type="RefSeq" id="XP_033650482.1">
    <property type="nucleotide sequence ID" value="XM_033793634.1"/>
</dbReference>
<dbReference type="PANTHER" id="PTHR46206:SF7">
    <property type="entry name" value="P450, PUTATIVE (EUROFUNG)-RELATED"/>
    <property type="match status" value="1"/>
</dbReference>
<evidence type="ECO:0000256" key="8">
    <source>
        <dbReference type="RuleBase" id="RU000461"/>
    </source>
</evidence>
<feature type="transmembrane region" description="Helical" evidence="9">
    <location>
        <begin position="12"/>
        <end position="30"/>
    </location>
</feature>
<evidence type="ECO:0000256" key="7">
    <source>
        <dbReference type="PIRSR" id="PIRSR602403-1"/>
    </source>
</evidence>
<dbReference type="GO" id="GO:0004497">
    <property type="term" value="F:monooxygenase activity"/>
    <property type="evidence" value="ECO:0007669"/>
    <property type="project" value="UniProtKB-KW"/>
</dbReference>
<dbReference type="PANTHER" id="PTHR46206">
    <property type="entry name" value="CYTOCHROME P450"/>
    <property type="match status" value="1"/>
</dbReference>
<comment type="pathway">
    <text evidence="2">Mycotoxin biosynthesis.</text>
</comment>
<dbReference type="InterPro" id="IPR017972">
    <property type="entry name" value="Cyt_P450_CS"/>
</dbReference>
<protein>
    <submittedName>
        <fullName evidence="10">Ent-kaurene oxidase</fullName>
    </submittedName>
</protein>
<evidence type="ECO:0000256" key="6">
    <source>
        <dbReference type="ARBA" id="ARBA00023004"/>
    </source>
</evidence>
<organism evidence="10 11">
    <name type="scientific">Westerdykella ornata</name>
    <dbReference type="NCBI Taxonomy" id="318751"/>
    <lineage>
        <taxon>Eukaryota</taxon>
        <taxon>Fungi</taxon>
        <taxon>Dikarya</taxon>
        <taxon>Ascomycota</taxon>
        <taxon>Pezizomycotina</taxon>
        <taxon>Dothideomycetes</taxon>
        <taxon>Pleosporomycetidae</taxon>
        <taxon>Pleosporales</taxon>
        <taxon>Sporormiaceae</taxon>
        <taxon>Westerdykella</taxon>
    </lineage>
</organism>
<gene>
    <name evidence="10" type="ORF">EI97DRAFT_195320</name>
</gene>
<keyword evidence="6 7" id="KW-0408">Iron</keyword>
<dbReference type="Pfam" id="PF00067">
    <property type="entry name" value="p450"/>
    <property type="match status" value="1"/>
</dbReference>
<dbReference type="SUPFAM" id="SSF48264">
    <property type="entry name" value="Cytochrome P450"/>
    <property type="match status" value="1"/>
</dbReference>
<keyword evidence="7 8" id="KW-0349">Heme</keyword>
<sequence length="509" mass="58086">MELQSLTGAAHTLQTFGIASVVFVLLWFLPRIRLEARLRKLPAYVYEDSGKKTATTYMTSAKRIYIAGYNKFKNHVFRISTNESIDTVVVPVKFLPELRKLPDSVLSFPEAVADLLHTKYTKISTDEPISAHVAKADLTPALARLNPIIDEEVEQAMAEEMPPCEDWTEVYIYMKLVNAVAKVSGRVFVGPELCRNKEYLDAAANYTLDLISAQRKISEIKPWQRPFLAPRLKEVKQLRIREEKAKEILEPVVNARREAEKNDPTYKKPDDMLQWLMNRGSDYGRDSIESLAKVQLGLIFAAIHTTTLTATNILYTMAERTEYIQPIREEIRQAMADNDGVMTYRALQQMEKLDSFMKETMRFYPPGFTSFNRKVLRGFTLSNGQYIPAGVTIEVPSHAVYQDSSNYPDGDVFDGYRFYKLRQQGGAQNHARNQFVTTNETNLAFGYGRHACPGRFFASNEIKMMLARTLLEYDFKLPEGVTERYPNQEFGRSTSPDAAKPLLFKKVKA</sequence>